<evidence type="ECO:0000313" key="1">
    <source>
        <dbReference type="EMBL" id="KYC65462.1"/>
    </source>
</evidence>
<protein>
    <submittedName>
        <fullName evidence="1">Uncharacterized protein</fullName>
    </submittedName>
</protein>
<dbReference type="AlphaFoldDB" id="A0A150K7F2"/>
<name>A0A150K7F2_HEYCO</name>
<organism evidence="1 2">
    <name type="scientific">Heyndrickxia coagulans</name>
    <name type="common">Weizmannia coagulans</name>
    <dbReference type="NCBI Taxonomy" id="1398"/>
    <lineage>
        <taxon>Bacteria</taxon>
        <taxon>Bacillati</taxon>
        <taxon>Bacillota</taxon>
        <taxon>Bacilli</taxon>
        <taxon>Bacillales</taxon>
        <taxon>Bacillaceae</taxon>
        <taxon>Heyndrickxia</taxon>
    </lineage>
</organism>
<proteinExistence type="predicted"/>
<gene>
    <name evidence="1" type="ORF">B4098_2859</name>
</gene>
<evidence type="ECO:0000313" key="2">
    <source>
        <dbReference type="Proteomes" id="UP000075288"/>
    </source>
</evidence>
<accession>A0A150K7F2</accession>
<dbReference type="EMBL" id="LQYG01000016">
    <property type="protein sequence ID" value="KYC65462.1"/>
    <property type="molecule type" value="Genomic_DNA"/>
</dbReference>
<dbReference type="PATRIC" id="fig|1398.26.peg.1091"/>
<comment type="caution">
    <text evidence="1">The sequence shown here is derived from an EMBL/GenBank/DDBJ whole genome shotgun (WGS) entry which is preliminary data.</text>
</comment>
<reference evidence="1 2" key="1">
    <citation type="submission" date="2016-01" db="EMBL/GenBank/DDBJ databases">
        <title>Genome Sequences of Twelve Sporeforming Bacillus Species Isolated from Foods.</title>
        <authorList>
            <person name="Berendsen E.M."/>
            <person name="Wells-Bennik M.H."/>
            <person name="Krawcyk A.O."/>
            <person name="De Jong A."/>
            <person name="Holsappel S."/>
            <person name="Eijlander R.T."/>
            <person name="Kuipers O.P."/>
        </authorList>
    </citation>
    <scope>NUCLEOTIDE SEQUENCE [LARGE SCALE GENOMIC DNA]</scope>
    <source>
        <strain evidence="1 2">B4098</strain>
    </source>
</reference>
<dbReference type="Proteomes" id="UP000075288">
    <property type="component" value="Unassembled WGS sequence"/>
</dbReference>
<sequence>MILNFRKTLHSFCSKQGRHFCNVPEIRFLYKSLNFCLRLSYDMDSYS</sequence>